<dbReference type="InterPro" id="IPR009731">
    <property type="entry name" value="P-like"/>
</dbReference>
<sequence length="160" mass="19183">MWKRALSGLNSDQFDLIFKFCIERCSNANPWPPELSDVISMLSDKLVDANAFGIPFDEMLRDFNKYLARRCNYHSAEMYPFRHPVQYWIFTDLRQKVYDLRLTEAEVEKRLNKMIRMWSERVQRGEVIPKPTLRLEDKTRPRPAWMDLLENADKRKHKSA</sequence>
<protein>
    <submittedName>
        <fullName evidence="1">Replication protein P</fullName>
    </submittedName>
</protein>
<evidence type="ECO:0000313" key="1">
    <source>
        <dbReference type="EMBL" id="CRL63081.1"/>
    </source>
</evidence>
<reference evidence="2" key="1">
    <citation type="submission" date="2015-06" db="EMBL/GenBank/DDBJ databases">
        <authorList>
            <person name="Urmite Genomes"/>
        </authorList>
    </citation>
    <scope>NUCLEOTIDE SEQUENCE [LARGE SCALE GENOMIC DNA]</scope>
    <source>
        <strain evidence="2">CSUR P1867</strain>
    </source>
</reference>
<accession>A0A0G4QBX0</accession>
<dbReference type="AlphaFoldDB" id="A0A0G4QBX0"/>
<evidence type="ECO:0000313" key="2">
    <source>
        <dbReference type="Proteomes" id="UP000183920"/>
    </source>
</evidence>
<proteinExistence type="predicted"/>
<dbReference type="RefSeq" id="WP_072064161.1">
    <property type="nucleotide sequence ID" value="NZ_CVRY01000004.1"/>
</dbReference>
<dbReference type="Proteomes" id="UP000183920">
    <property type="component" value="Unassembled WGS sequence"/>
</dbReference>
<name>A0A0G4QBX0_9GAMM</name>
<gene>
    <name evidence="1" type="ORF">BN1804_02324</name>
</gene>
<dbReference type="GO" id="GO:0006270">
    <property type="term" value="P:DNA replication initiation"/>
    <property type="evidence" value="ECO:0007669"/>
    <property type="project" value="InterPro"/>
</dbReference>
<dbReference type="Pfam" id="PF06992">
    <property type="entry name" value="Phage_lambda_P"/>
    <property type="match status" value="1"/>
</dbReference>
<dbReference type="EMBL" id="CVRY01000004">
    <property type="protein sequence ID" value="CRL63081.1"/>
    <property type="molecule type" value="Genomic_DNA"/>
</dbReference>
<organism evidence="1 2">
    <name type="scientific">Proteus penneri</name>
    <dbReference type="NCBI Taxonomy" id="102862"/>
    <lineage>
        <taxon>Bacteria</taxon>
        <taxon>Pseudomonadati</taxon>
        <taxon>Pseudomonadota</taxon>
        <taxon>Gammaproteobacteria</taxon>
        <taxon>Enterobacterales</taxon>
        <taxon>Morganellaceae</taxon>
        <taxon>Proteus</taxon>
    </lineage>
</organism>